<dbReference type="PANTHER" id="PTHR34222">
    <property type="entry name" value="GAG_PRE-INTEGRS DOMAIN-CONTAINING PROTEIN"/>
    <property type="match status" value="1"/>
</dbReference>
<organism evidence="1 2">
    <name type="scientific">Solanum commersonii</name>
    <name type="common">Commerson's wild potato</name>
    <name type="synonym">Commerson's nightshade</name>
    <dbReference type="NCBI Taxonomy" id="4109"/>
    <lineage>
        <taxon>Eukaryota</taxon>
        <taxon>Viridiplantae</taxon>
        <taxon>Streptophyta</taxon>
        <taxon>Embryophyta</taxon>
        <taxon>Tracheophyta</taxon>
        <taxon>Spermatophyta</taxon>
        <taxon>Magnoliopsida</taxon>
        <taxon>eudicotyledons</taxon>
        <taxon>Gunneridae</taxon>
        <taxon>Pentapetalae</taxon>
        <taxon>asterids</taxon>
        <taxon>lamiids</taxon>
        <taxon>Solanales</taxon>
        <taxon>Solanaceae</taxon>
        <taxon>Solanoideae</taxon>
        <taxon>Solaneae</taxon>
        <taxon>Solanum</taxon>
    </lineage>
</organism>
<proteinExistence type="predicted"/>
<dbReference type="PANTHER" id="PTHR34222:SF83">
    <property type="entry name" value="CCHC-TYPE DOMAIN-CONTAINING PROTEIN"/>
    <property type="match status" value="1"/>
</dbReference>
<name>A0A9J5VZQ6_SOLCO</name>
<protein>
    <submittedName>
        <fullName evidence="1">Uncharacterized protein</fullName>
    </submittedName>
</protein>
<comment type="caution">
    <text evidence="1">The sequence shown here is derived from an EMBL/GenBank/DDBJ whole genome shotgun (WGS) entry which is preliminary data.</text>
</comment>
<dbReference type="AlphaFoldDB" id="A0A9J5VZQ6"/>
<evidence type="ECO:0000313" key="2">
    <source>
        <dbReference type="Proteomes" id="UP000824120"/>
    </source>
</evidence>
<sequence>MLERKNTRVVQFLMKLRPEFDPIRANILNRETLPNIDVVFGELISEETHIFWHSWILPAQLTRLCINQSSLFQKSGPQCFECKEYDHIELHYKKRIIWNYCKKPGHIILECNQRPNTRQIKQKAYQASVAYVSQAEITPSSLDLKALPKMIQEIHLLSGGYFQRILSICLSGKNLNKNSKTTYHDKATQTETEEEDTIEKILKAITTLCTKVDSMDNEIQKLKTNEDNLKSKASQQYDYKNAELHRSEDGKNSELKGDDGKLLKTYKDC</sequence>
<gene>
    <name evidence="1" type="ORF">H5410_064416</name>
</gene>
<dbReference type="Proteomes" id="UP000824120">
    <property type="component" value="Unassembled WGS sequence"/>
</dbReference>
<keyword evidence="2" id="KW-1185">Reference proteome</keyword>
<reference evidence="1" key="1">
    <citation type="submission" date="2020-09" db="EMBL/GenBank/DDBJ databases">
        <title>De no assembly of potato wild relative species, Solanum commersonii.</title>
        <authorList>
            <person name="Cho K."/>
        </authorList>
    </citation>
    <scope>NUCLEOTIDE SEQUENCE</scope>
    <source>
        <strain evidence="1">LZ3.2</strain>
        <tissue evidence="1">Leaf</tissue>
    </source>
</reference>
<accession>A0A9J5VZQ6</accession>
<evidence type="ECO:0000313" key="1">
    <source>
        <dbReference type="EMBL" id="KAG5568567.1"/>
    </source>
</evidence>
<dbReference type="OrthoDB" id="1706811at2759"/>
<dbReference type="EMBL" id="JACXVP010000089">
    <property type="protein sequence ID" value="KAG5568567.1"/>
    <property type="molecule type" value="Genomic_DNA"/>
</dbReference>